<dbReference type="InterPro" id="IPR040079">
    <property type="entry name" value="Glutathione_S-Trfase"/>
</dbReference>
<dbReference type="RefSeq" id="WP_182549068.1">
    <property type="nucleotide sequence ID" value="NZ_JACGXN010000002.1"/>
</dbReference>
<dbReference type="InterPro" id="IPR004045">
    <property type="entry name" value="Glutathione_S-Trfase_N"/>
</dbReference>
<dbReference type="CDD" id="cd03057">
    <property type="entry name" value="GST_N_Beta"/>
    <property type="match status" value="1"/>
</dbReference>
<dbReference type="PANTHER" id="PTHR44051:SF8">
    <property type="entry name" value="GLUTATHIONE S-TRANSFERASE GSTA"/>
    <property type="match status" value="1"/>
</dbReference>
<gene>
    <name evidence="2" type="ORF">FHW16_002074</name>
</gene>
<dbReference type="SUPFAM" id="SSF47616">
    <property type="entry name" value="GST C-terminal domain-like"/>
    <property type="match status" value="1"/>
</dbReference>
<proteinExistence type="predicted"/>
<dbReference type="Gene3D" id="1.20.1050.10">
    <property type="match status" value="1"/>
</dbReference>
<dbReference type="PANTHER" id="PTHR44051">
    <property type="entry name" value="GLUTATHIONE S-TRANSFERASE-RELATED"/>
    <property type="match status" value="1"/>
</dbReference>
<dbReference type="InterPro" id="IPR036282">
    <property type="entry name" value="Glutathione-S-Trfase_C_sf"/>
</dbReference>
<evidence type="ECO:0000259" key="1">
    <source>
        <dbReference type="PROSITE" id="PS50404"/>
    </source>
</evidence>
<dbReference type="Gene3D" id="3.40.30.10">
    <property type="entry name" value="Glutaredoxin"/>
    <property type="match status" value="1"/>
</dbReference>
<feature type="domain" description="GST N-terminal" evidence="1">
    <location>
        <begin position="1"/>
        <end position="83"/>
    </location>
</feature>
<comment type="caution">
    <text evidence="2">The sequence shown here is derived from an EMBL/GenBank/DDBJ whole genome shotgun (WGS) entry which is preliminary data.</text>
</comment>
<protein>
    <submittedName>
        <fullName evidence="2">GST-like protein</fullName>
    </submittedName>
</protein>
<sequence>MSKYVLIGSAGSGSVIIELALTRAQAPYVLEQIPYLEPGPDRERLLELNPLGQVPTLIMPNGDVLTESAAIILHLADAYPDAELTPSGNDPRRSQFLRWLLYIVGAIYPVSTFGDDPARWDLDDDNQKLFRKSLERYRLSLWKNVEEVADAPWFLGENFSAIDLYLAVMRNWRPGRSEYARHFPKLSAIADNVSDDLALAAILKRDY</sequence>
<dbReference type="AlphaFoldDB" id="A0A839EHJ4"/>
<organism evidence="2 3">
    <name type="scientific">Phyllobacterium myrsinacearum</name>
    <dbReference type="NCBI Taxonomy" id="28101"/>
    <lineage>
        <taxon>Bacteria</taxon>
        <taxon>Pseudomonadati</taxon>
        <taxon>Pseudomonadota</taxon>
        <taxon>Alphaproteobacteria</taxon>
        <taxon>Hyphomicrobiales</taxon>
        <taxon>Phyllobacteriaceae</taxon>
        <taxon>Phyllobacterium</taxon>
    </lineage>
</organism>
<dbReference type="InterPro" id="IPR036249">
    <property type="entry name" value="Thioredoxin-like_sf"/>
</dbReference>
<dbReference type="PROSITE" id="PS50404">
    <property type="entry name" value="GST_NTER"/>
    <property type="match status" value="1"/>
</dbReference>
<keyword evidence="3" id="KW-1185">Reference proteome</keyword>
<dbReference type="Proteomes" id="UP000549052">
    <property type="component" value="Unassembled WGS sequence"/>
</dbReference>
<dbReference type="EMBL" id="JACGXN010000002">
    <property type="protein sequence ID" value="MBA8878362.1"/>
    <property type="molecule type" value="Genomic_DNA"/>
</dbReference>
<name>A0A839EHJ4_9HYPH</name>
<evidence type="ECO:0000313" key="3">
    <source>
        <dbReference type="Proteomes" id="UP000549052"/>
    </source>
</evidence>
<dbReference type="SUPFAM" id="SSF52833">
    <property type="entry name" value="Thioredoxin-like"/>
    <property type="match status" value="1"/>
</dbReference>
<reference evidence="2 3" key="1">
    <citation type="submission" date="2020-07" db="EMBL/GenBank/DDBJ databases">
        <title>Genomic Encyclopedia of Type Strains, Phase IV (KMG-V): Genome sequencing to study the core and pangenomes of soil and plant-associated prokaryotes.</title>
        <authorList>
            <person name="Whitman W."/>
        </authorList>
    </citation>
    <scope>NUCLEOTIDE SEQUENCE [LARGE SCALE GENOMIC DNA]</scope>
    <source>
        <strain evidence="2 3">AN3</strain>
    </source>
</reference>
<dbReference type="Pfam" id="PF13409">
    <property type="entry name" value="GST_N_2"/>
    <property type="match status" value="1"/>
</dbReference>
<evidence type="ECO:0000313" key="2">
    <source>
        <dbReference type="EMBL" id="MBA8878362.1"/>
    </source>
</evidence>
<dbReference type="SFLD" id="SFLDS00019">
    <property type="entry name" value="Glutathione_Transferase_(cytos"/>
    <property type="match status" value="1"/>
</dbReference>
<accession>A0A839EHJ4</accession>